<dbReference type="Proteomes" id="UP001152622">
    <property type="component" value="Chromosome 3"/>
</dbReference>
<keyword evidence="3" id="KW-1185">Reference proteome</keyword>
<sequence>MTSSSWFTADCNELQGVELRIMSTKPLGPSGSPQASRTPPVPSQVGPDPQVSPPLQMGPSQVRLLPVSYS</sequence>
<comment type="caution">
    <text evidence="2">The sequence shown here is derived from an EMBL/GenBank/DDBJ whole genome shotgun (WGS) entry which is preliminary data.</text>
</comment>
<evidence type="ECO:0000313" key="2">
    <source>
        <dbReference type="EMBL" id="KAJ8367887.1"/>
    </source>
</evidence>
<accession>A0A9Q1FUL7</accession>
<evidence type="ECO:0000256" key="1">
    <source>
        <dbReference type="SAM" id="MobiDB-lite"/>
    </source>
</evidence>
<protein>
    <submittedName>
        <fullName evidence="2">Uncharacterized protein</fullName>
    </submittedName>
</protein>
<dbReference type="AlphaFoldDB" id="A0A9Q1FUL7"/>
<proteinExistence type="predicted"/>
<dbReference type="EMBL" id="JAINUF010000003">
    <property type="protein sequence ID" value="KAJ8367887.1"/>
    <property type="molecule type" value="Genomic_DNA"/>
</dbReference>
<gene>
    <name evidence="2" type="ORF">SKAU_G00079150</name>
</gene>
<reference evidence="2" key="1">
    <citation type="journal article" date="2023" name="Science">
        <title>Genome structures resolve the early diversification of teleost fishes.</title>
        <authorList>
            <person name="Parey E."/>
            <person name="Louis A."/>
            <person name="Montfort J."/>
            <person name="Bouchez O."/>
            <person name="Roques C."/>
            <person name="Iampietro C."/>
            <person name="Lluch J."/>
            <person name="Castinel A."/>
            <person name="Donnadieu C."/>
            <person name="Desvignes T."/>
            <person name="Floi Bucao C."/>
            <person name="Jouanno E."/>
            <person name="Wen M."/>
            <person name="Mejri S."/>
            <person name="Dirks R."/>
            <person name="Jansen H."/>
            <person name="Henkel C."/>
            <person name="Chen W.J."/>
            <person name="Zahm M."/>
            <person name="Cabau C."/>
            <person name="Klopp C."/>
            <person name="Thompson A.W."/>
            <person name="Robinson-Rechavi M."/>
            <person name="Braasch I."/>
            <person name="Lecointre G."/>
            <person name="Bobe J."/>
            <person name="Postlethwait J.H."/>
            <person name="Berthelot C."/>
            <person name="Roest Crollius H."/>
            <person name="Guiguen Y."/>
        </authorList>
    </citation>
    <scope>NUCLEOTIDE SEQUENCE</scope>
    <source>
        <strain evidence="2">WJC10195</strain>
    </source>
</reference>
<evidence type="ECO:0000313" key="3">
    <source>
        <dbReference type="Proteomes" id="UP001152622"/>
    </source>
</evidence>
<organism evidence="2 3">
    <name type="scientific">Synaphobranchus kaupii</name>
    <name type="common">Kaup's arrowtooth eel</name>
    <dbReference type="NCBI Taxonomy" id="118154"/>
    <lineage>
        <taxon>Eukaryota</taxon>
        <taxon>Metazoa</taxon>
        <taxon>Chordata</taxon>
        <taxon>Craniata</taxon>
        <taxon>Vertebrata</taxon>
        <taxon>Euteleostomi</taxon>
        <taxon>Actinopterygii</taxon>
        <taxon>Neopterygii</taxon>
        <taxon>Teleostei</taxon>
        <taxon>Anguilliformes</taxon>
        <taxon>Synaphobranchidae</taxon>
        <taxon>Synaphobranchus</taxon>
    </lineage>
</organism>
<feature type="region of interest" description="Disordered" evidence="1">
    <location>
        <begin position="23"/>
        <end position="70"/>
    </location>
</feature>
<name>A0A9Q1FUL7_SYNKA</name>